<keyword evidence="2" id="KW-1185">Reference proteome</keyword>
<proteinExistence type="predicted"/>
<dbReference type="CDD" id="cd00085">
    <property type="entry name" value="HNHc"/>
    <property type="match status" value="1"/>
</dbReference>
<protein>
    <recommendedName>
        <fullName evidence="3">HNH endonuclease</fullName>
    </recommendedName>
</protein>
<name>A0A1G6WFP4_NIADE</name>
<evidence type="ECO:0000313" key="2">
    <source>
        <dbReference type="Proteomes" id="UP000198757"/>
    </source>
</evidence>
<evidence type="ECO:0000313" key="1">
    <source>
        <dbReference type="EMBL" id="SDD63886.1"/>
    </source>
</evidence>
<dbReference type="Proteomes" id="UP000198757">
    <property type="component" value="Unassembled WGS sequence"/>
</dbReference>
<dbReference type="RefSeq" id="WP_090391643.1">
    <property type="nucleotide sequence ID" value="NZ_FMZO01000011.1"/>
</dbReference>
<dbReference type="InterPro" id="IPR003615">
    <property type="entry name" value="HNH_nuc"/>
</dbReference>
<dbReference type="STRING" id="1285928.SAMN04487894_11190"/>
<gene>
    <name evidence="1" type="ORF">SAMN04487894_11190</name>
</gene>
<dbReference type="EMBL" id="FMZO01000011">
    <property type="protein sequence ID" value="SDD63886.1"/>
    <property type="molecule type" value="Genomic_DNA"/>
</dbReference>
<organism evidence="1 2">
    <name type="scientific">Niabella drilacis (strain DSM 25811 / CCM 8410 / CCUG 62505 / LMG 26954 / E90)</name>
    <dbReference type="NCBI Taxonomy" id="1285928"/>
    <lineage>
        <taxon>Bacteria</taxon>
        <taxon>Pseudomonadati</taxon>
        <taxon>Bacteroidota</taxon>
        <taxon>Chitinophagia</taxon>
        <taxon>Chitinophagales</taxon>
        <taxon>Chitinophagaceae</taxon>
        <taxon>Niabella</taxon>
    </lineage>
</organism>
<reference evidence="2" key="1">
    <citation type="submission" date="2016-10" db="EMBL/GenBank/DDBJ databases">
        <authorList>
            <person name="Varghese N."/>
            <person name="Submissions S."/>
        </authorList>
    </citation>
    <scope>NUCLEOTIDE SEQUENCE [LARGE SCALE GENOMIC DNA]</scope>
    <source>
        <strain evidence="2">DSM 25811 / CCM 8410 / LMG 26954 / E90</strain>
    </source>
</reference>
<sequence length="379" mass="44091">MIDTYLQYGISSDLAQKLAGLGLPKTTFEKTSKKNLKEKYGLSDNEVNIVNDLIQRKPINKDTVEELLYNSNYTCCICKGTKGSSYIIHHIKEYSISQDNSYFNLAVLCLNDHDLAHKKGKTLSLQLTESDIHKAKQKWEKQVYEQNLEKACRNGNITEIDFLNIPRILELCVELFGNVPHTQYSNELYSNHLILKSGALNDCRIREMNKNPETPLIFFAPNGSSILKHHYYEIFKALLNHLNFVDLDHLLNRKSLKKGIVGQYCYYIGGLYSKRLPDPITESSEFMKFYFKRKPFVVEWLVDPKYFCSSSAKWRTLHRGVYIIFGKIRNVNIESIEGKDQIIVDIRPYCFGLPKEQKDRTPSIAYREQFDDFFDEEDN</sequence>
<dbReference type="OrthoDB" id="9802640at2"/>
<evidence type="ECO:0008006" key="3">
    <source>
        <dbReference type="Google" id="ProtNLM"/>
    </source>
</evidence>
<accession>A0A1G6WFP4</accession>
<dbReference type="AlphaFoldDB" id="A0A1G6WFP4"/>